<dbReference type="PANTHER" id="PTHR28032">
    <property type="entry name" value="FI02826P"/>
    <property type="match status" value="1"/>
</dbReference>
<dbReference type="GO" id="GO:0070628">
    <property type="term" value="F:proteasome binding"/>
    <property type="evidence" value="ECO:0007669"/>
    <property type="project" value="TreeGrafter"/>
</dbReference>
<gene>
    <name evidence="4" type="ORF">J4Q44_G00048300</name>
</gene>
<dbReference type="PANTHER" id="PTHR28032:SF1">
    <property type="entry name" value="FI02826P"/>
    <property type="match status" value="1"/>
</dbReference>
<evidence type="ECO:0000256" key="2">
    <source>
        <dbReference type="ARBA" id="ARBA00006199"/>
    </source>
</evidence>
<reference evidence="4 5" key="1">
    <citation type="submission" date="2021-04" db="EMBL/GenBank/DDBJ databases">
        <authorList>
            <person name="De Guttry C."/>
            <person name="Zahm M."/>
            <person name="Klopp C."/>
            <person name="Cabau C."/>
            <person name="Louis A."/>
            <person name="Berthelot C."/>
            <person name="Parey E."/>
            <person name="Roest Crollius H."/>
            <person name="Montfort J."/>
            <person name="Robinson-Rechavi M."/>
            <person name="Bucao C."/>
            <person name="Bouchez O."/>
            <person name="Gislard M."/>
            <person name="Lluch J."/>
            <person name="Milhes M."/>
            <person name="Lampietro C."/>
            <person name="Lopez Roques C."/>
            <person name="Donnadieu C."/>
            <person name="Braasch I."/>
            <person name="Desvignes T."/>
            <person name="Postlethwait J."/>
            <person name="Bobe J."/>
            <person name="Wedekind C."/>
            <person name="Guiguen Y."/>
        </authorList>
    </citation>
    <scope>NUCLEOTIDE SEQUENCE [LARGE SCALE GENOMIC DNA]</scope>
    <source>
        <strain evidence="4">Cs_M1</strain>
        <tissue evidence="4">Blood</tissue>
    </source>
</reference>
<dbReference type="GO" id="GO:0031965">
    <property type="term" value="C:nuclear membrane"/>
    <property type="evidence" value="ECO:0007669"/>
    <property type="project" value="TreeGrafter"/>
</dbReference>
<evidence type="ECO:0000313" key="5">
    <source>
        <dbReference type="Proteomes" id="UP001356427"/>
    </source>
</evidence>
<keyword evidence="5" id="KW-1185">Reference proteome</keyword>
<keyword evidence="3" id="KW-0539">Nucleus</keyword>
<accession>A0AAN8R670</accession>
<evidence type="ECO:0000256" key="1">
    <source>
        <dbReference type="ARBA" id="ARBA00004123"/>
    </source>
</evidence>
<comment type="similarity">
    <text evidence="2">Belongs to the cut8/STS1 family.</text>
</comment>
<sequence length="415" mass="47172">MATICHSRRALVEIPAPQPKIAARMRRSYLEVLSSRMAPLSNTSRGRNITSNSKRGNSLDPAIYRTWSSRSERMEDNQTPLSNQQLEQLIRSLILVEQGQRQQLVQLIRSLILVEQGQRQEPRALITDLKPLQDDLHLKKTNVYRSIPYSRLGSNRDAHCYRKAYPHLVVFKVSCQEWGQLLLQNQEWESALEHALVAWRYTSELPQWDTSSHNLVREQCYSMLAAHCITALQHYCPEPSKARELHRRFKMAQLHSQLISPCIQELERSLGEAQMEGSGTSAQRKRLNCQINGESPWLERGSGVSLDYSAPFSTSKDDHFLPFPITPLSHPSLHPDKVGTSYHTCQLYDSLSACAEGQFWGSKVIYISDSMRQGVTGGTGTQPTPSGLFPRGLFLEKSCVGQDLRPIAWCWNPYV</sequence>
<dbReference type="InterPro" id="IPR038422">
    <property type="entry name" value="Cut8/Sts1_sf"/>
</dbReference>
<name>A0AAN8R670_9TELE</name>
<dbReference type="EMBL" id="JAGTTL010000003">
    <property type="protein sequence ID" value="KAK6325488.1"/>
    <property type="molecule type" value="Genomic_DNA"/>
</dbReference>
<comment type="caution">
    <text evidence="4">The sequence shown here is derived from an EMBL/GenBank/DDBJ whole genome shotgun (WGS) entry which is preliminary data.</text>
</comment>
<dbReference type="AlphaFoldDB" id="A0AAN8R670"/>
<evidence type="ECO:0000313" key="4">
    <source>
        <dbReference type="EMBL" id="KAK6325488.1"/>
    </source>
</evidence>
<proteinExistence type="inferred from homology"/>
<organism evidence="4 5">
    <name type="scientific">Coregonus suidteri</name>
    <dbReference type="NCBI Taxonomy" id="861788"/>
    <lineage>
        <taxon>Eukaryota</taxon>
        <taxon>Metazoa</taxon>
        <taxon>Chordata</taxon>
        <taxon>Craniata</taxon>
        <taxon>Vertebrata</taxon>
        <taxon>Euteleostomi</taxon>
        <taxon>Actinopterygii</taxon>
        <taxon>Neopterygii</taxon>
        <taxon>Teleostei</taxon>
        <taxon>Protacanthopterygii</taxon>
        <taxon>Salmoniformes</taxon>
        <taxon>Salmonidae</taxon>
        <taxon>Coregoninae</taxon>
        <taxon>Coregonus</taxon>
    </lineage>
</organism>
<protein>
    <submittedName>
        <fullName evidence="4">Uncharacterized protein</fullName>
    </submittedName>
</protein>
<comment type="subcellular location">
    <subcellularLocation>
        <location evidence="1">Nucleus</location>
    </subcellularLocation>
</comment>
<dbReference type="Gene3D" id="1.20.58.1590">
    <property type="entry name" value="Tethering factor for nuclear proteasome Cut8/Sts1"/>
    <property type="match status" value="1"/>
</dbReference>
<dbReference type="InterPro" id="IPR013868">
    <property type="entry name" value="Cut8/Sts1_fam"/>
</dbReference>
<evidence type="ECO:0000256" key="3">
    <source>
        <dbReference type="ARBA" id="ARBA00023242"/>
    </source>
</evidence>
<dbReference type="GO" id="GO:0071630">
    <property type="term" value="P:nuclear protein quality control by the ubiquitin-proteasome system"/>
    <property type="evidence" value="ECO:0007669"/>
    <property type="project" value="InterPro"/>
</dbReference>
<dbReference type="Pfam" id="PF08559">
    <property type="entry name" value="Cut8"/>
    <property type="match status" value="1"/>
</dbReference>
<dbReference type="GO" id="GO:0031144">
    <property type="term" value="P:proteasome localization"/>
    <property type="evidence" value="ECO:0007669"/>
    <property type="project" value="InterPro"/>
</dbReference>
<dbReference type="Proteomes" id="UP001356427">
    <property type="component" value="Unassembled WGS sequence"/>
</dbReference>